<dbReference type="Pfam" id="PF06323">
    <property type="entry name" value="Phage_antiter_Q"/>
    <property type="match status" value="1"/>
</dbReference>
<dbReference type="EMBL" id="BFXY01000082">
    <property type="protein sequence ID" value="GDH47134.1"/>
    <property type="molecule type" value="Genomic_DNA"/>
</dbReference>
<dbReference type="PIRSF" id="PIRSF004417">
    <property type="entry name" value="Anti_term_Q"/>
    <property type="match status" value="1"/>
</dbReference>
<sequence length="234" mass="27209">MNNQYLQFVREQLIIATADLSGATKGQLEAWLENAMFDTGRYRRKKIRYRDEVTGKMITRDNPPIPGKQSLAKGTSIPLVSQVEFSTSSWRRAVLSLEEHHKAWLLWCYSGNVCWGHQIAITLWAWNEFYTQSGTRKIAEKTRERLKKLIWLAAQDVKSELIGRETYEYQELAELMEVSKSTWTETYRPHWGIMRGCIAGLDRDALISVMHLRSQQKVANTKYCKTELKRVFSA</sequence>
<evidence type="ECO:0000313" key="1">
    <source>
        <dbReference type="EMBL" id="GDH47134.1"/>
    </source>
</evidence>
<proteinExistence type="predicted"/>
<reference evidence="1 2" key="1">
    <citation type="submission" date="2018-04" db="EMBL/GenBank/DDBJ databases">
        <title>Large scale genomics of bovine and human commensal E. coli to reveal the emerging process of EHEC.</title>
        <authorList>
            <person name="Arimizu Y."/>
            <person name="Ogura Y."/>
        </authorList>
    </citation>
    <scope>NUCLEOTIDE SEQUENCE [LARGE SCALE GENOMIC DNA]</scope>
    <source>
        <strain evidence="1 2">KK-P061</strain>
    </source>
</reference>
<accession>A0A478GDV9</accession>
<evidence type="ECO:0000313" key="2">
    <source>
        <dbReference type="Proteomes" id="UP000303027"/>
    </source>
</evidence>
<name>A0A478GDV9_ECOLX</name>
<comment type="caution">
    <text evidence="1">The sequence shown here is derived from an EMBL/GenBank/DDBJ whole genome shotgun (WGS) entry which is preliminary data.</text>
</comment>
<dbReference type="AlphaFoldDB" id="A0A478GDV9"/>
<organism evidence="1 2">
    <name type="scientific">Escherichia coli</name>
    <dbReference type="NCBI Taxonomy" id="562"/>
    <lineage>
        <taxon>Bacteria</taxon>
        <taxon>Pseudomonadati</taxon>
        <taxon>Pseudomonadota</taxon>
        <taxon>Gammaproteobacteria</taxon>
        <taxon>Enterobacterales</taxon>
        <taxon>Enterobacteriaceae</taxon>
        <taxon>Escherichia</taxon>
    </lineage>
</organism>
<protein>
    <submittedName>
        <fullName evidence="1">Phage antiterminator Q</fullName>
    </submittedName>
</protein>
<gene>
    <name evidence="1" type="ORF">BvCmsKKP061_02927</name>
</gene>
<dbReference type="InterPro" id="IPR010455">
    <property type="entry name" value="Phage_82_GpQ"/>
</dbReference>
<dbReference type="RefSeq" id="WP_001064876.1">
    <property type="nucleotide sequence ID" value="NZ_BFXY01000082.1"/>
</dbReference>
<dbReference type="Proteomes" id="UP000303027">
    <property type="component" value="Unassembled WGS sequence"/>
</dbReference>